<dbReference type="PROSITE" id="PS00211">
    <property type="entry name" value="ABC_TRANSPORTER_1"/>
    <property type="match status" value="1"/>
</dbReference>
<proteinExistence type="inferred from homology"/>
<sequence>MNAIECNQVSVWYDDVCALEDVTLTVPEGDFLGIIGPNGGGKSTLLKSILGLLSPSKGSISIFGRSPAEASRLIGYVPQFSRFDRHFPASVLDVALMGRLPSRLSAFFSYSNRDRQFVEDVLEQLDIGDLKNRQIGQLSGGQMQRVLIARALAAEPKLLLLDEPTASVDSRSKEQIYGLLKELNRKLTVVIVTHDVGVISSHIRTIACLNQRLHYHGETELNDQLVERVFGCPVEIIAHGVPHRVLKYHGEDIA</sequence>
<dbReference type="FunFam" id="3.40.50.300:FF:000134">
    <property type="entry name" value="Iron-enterobactin ABC transporter ATP-binding protein"/>
    <property type="match status" value="1"/>
</dbReference>
<dbReference type="RefSeq" id="WP_066237647.1">
    <property type="nucleotide sequence ID" value="NZ_LSGP01000006.1"/>
</dbReference>
<protein>
    <submittedName>
        <fullName evidence="6">ABC transporter</fullName>
    </submittedName>
</protein>
<accession>A0A154BV55</accession>
<evidence type="ECO:0000259" key="5">
    <source>
        <dbReference type="PROSITE" id="PS50893"/>
    </source>
</evidence>
<evidence type="ECO:0000256" key="4">
    <source>
        <dbReference type="ARBA" id="ARBA00022840"/>
    </source>
</evidence>
<keyword evidence="3" id="KW-0547">Nucleotide-binding</keyword>
<keyword evidence="7" id="KW-1185">Reference proteome</keyword>
<dbReference type="PANTHER" id="PTHR42734">
    <property type="entry name" value="METAL TRANSPORT SYSTEM ATP-BINDING PROTEIN TM_0124-RELATED"/>
    <property type="match status" value="1"/>
</dbReference>
<dbReference type="PROSITE" id="PS50893">
    <property type="entry name" value="ABC_TRANSPORTER_2"/>
    <property type="match status" value="1"/>
</dbReference>
<dbReference type="Pfam" id="PF00005">
    <property type="entry name" value="ABC_tran"/>
    <property type="match status" value="1"/>
</dbReference>
<gene>
    <name evidence="6" type="ORF">AXX12_17270</name>
</gene>
<dbReference type="InterPro" id="IPR003593">
    <property type="entry name" value="AAA+_ATPase"/>
</dbReference>
<dbReference type="GO" id="GO:0016887">
    <property type="term" value="F:ATP hydrolysis activity"/>
    <property type="evidence" value="ECO:0007669"/>
    <property type="project" value="InterPro"/>
</dbReference>
<dbReference type="Proteomes" id="UP000076268">
    <property type="component" value="Unassembled WGS sequence"/>
</dbReference>
<reference evidence="6 7" key="1">
    <citation type="submission" date="2016-02" db="EMBL/GenBank/DDBJ databases">
        <title>Anaerosporomusa subterraneum gen. nov., sp. nov., a spore-forming obligate anaerobe isolated from saprolite.</title>
        <authorList>
            <person name="Choi J.K."/>
            <person name="Shah M."/>
            <person name="Yee N."/>
        </authorList>
    </citation>
    <scope>NUCLEOTIDE SEQUENCE [LARGE SCALE GENOMIC DNA]</scope>
    <source>
        <strain evidence="6 7">RU4</strain>
    </source>
</reference>
<dbReference type="PANTHER" id="PTHR42734:SF17">
    <property type="entry name" value="METAL TRANSPORT SYSTEM ATP-BINDING PROTEIN TM_0124-RELATED"/>
    <property type="match status" value="1"/>
</dbReference>
<dbReference type="InterPro" id="IPR050153">
    <property type="entry name" value="Metal_Ion_Import_ABC"/>
</dbReference>
<comment type="caution">
    <text evidence="6">The sequence shown here is derived from an EMBL/GenBank/DDBJ whole genome shotgun (WGS) entry which is preliminary data.</text>
</comment>
<dbReference type="EMBL" id="LSGP01000006">
    <property type="protein sequence ID" value="KYZ77812.1"/>
    <property type="molecule type" value="Genomic_DNA"/>
</dbReference>
<dbReference type="Gene3D" id="3.40.50.300">
    <property type="entry name" value="P-loop containing nucleotide triphosphate hydrolases"/>
    <property type="match status" value="1"/>
</dbReference>
<evidence type="ECO:0000256" key="2">
    <source>
        <dbReference type="ARBA" id="ARBA00022448"/>
    </source>
</evidence>
<dbReference type="STRING" id="1794912.AXX12_17270"/>
<evidence type="ECO:0000313" key="6">
    <source>
        <dbReference type="EMBL" id="KYZ77812.1"/>
    </source>
</evidence>
<comment type="similarity">
    <text evidence="1">Belongs to the ABC transporter superfamily.</text>
</comment>
<dbReference type="CDD" id="cd03235">
    <property type="entry name" value="ABC_Metallic_Cations"/>
    <property type="match status" value="1"/>
</dbReference>
<dbReference type="SMART" id="SM00382">
    <property type="entry name" value="AAA"/>
    <property type="match status" value="1"/>
</dbReference>
<evidence type="ECO:0000256" key="1">
    <source>
        <dbReference type="ARBA" id="ARBA00005417"/>
    </source>
</evidence>
<keyword evidence="4" id="KW-0067">ATP-binding</keyword>
<feature type="domain" description="ABC transporter" evidence="5">
    <location>
        <begin position="4"/>
        <end position="236"/>
    </location>
</feature>
<evidence type="ECO:0000313" key="7">
    <source>
        <dbReference type="Proteomes" id="UP000076268"/>
    </source>
</evidence>
<evidence type="ECO:0000256" key="3">
    <source>
        <dbReference type="ARBA" id="ARBA00022741"/>
    </source>
</evidence>
<dbReference type="GO" id="GO:0005524">
    <property type="term" value="F:ATP binding"/>
    <property type="evidence" value="ECO:0007669"/>
    <property type="project" value="UniProtKB-KW"/>
</dbReference>
<dbReference type="InterPro" id="IPR017871">
    <property type="entry name" value="ABC_transporter-like_CS"/>
</dbReference>
<dbReference type="AlphaFoldDB" id="A0A154BV55"/>
<dbReference type="OrthoDB" id="9806726at2"/>
<organism evidence="6 7">
    <name type="scientific">Anaerosporomusa subterranea</name>
    <dbReference type="NCBI Taxonomy" id="1794912"/>
    <lineage>
        <taxon>Bacteria</taxon>
        <taxon>Bacillati</taxon>
        <taxon>Bacillota</taxon>
        <taxon>Negativicutes</taxon>
        <taxon>Acetonemataceae</taxon>
        <taxon>Anaerosporomusa</taxon>
    </lineage>
</organism>
<dbReference type="SUPFAM" id="SSF52540">
    <property type="entry name" value="P-loop containing nucleoside triphosphate hydrolases"/>
    <property type="match status" value="1"/>
</dbReference>
<dbReference type="InterPro" id="IPR027417">
    <property type="entry name" value="P-loop_NTPase"/>
</dbReference>
<dbReference type="InterPro" id="IPR003439">
    <property type="entry name" value="ABC_transporter-like_ATP-bd"/>
</dbReference>
<name>A0A154BV55_ANASB</name>
<keyword evidence="2" id="KW-0813">Transport</keyword>